<sequence length="50" mass="5768">CVTEELDIPDTENEITFERSNFPISDERSITLEMPPELTVDDDINDDIKL</sequence>
<proteinExistence type="predicted"/>
<keyword evidence="3" id="KW-1185">Reference proteome</keyword>
<dbReference type="Proteomes" id="UP001187531">
    <property type="component" value="Unassembled WGS sequence"/>
</dbReference>
<organism evidence="2 3">
    <name type="scientific">Artemia franciscana</name>
    <name type="common">Brine shrimp</name>
    <name type="synonym">Artemia sanfranciscana</name>
    <dbReference type="NCBI Taxonomy" id="6661"/>
    <lineage>
        <taxon>Eukaryota</taxon>
        <taxon>Metazoa</taxon>
        <taxon>Ecdysozoa</taxon>
        <taxon>Arthropoda</taxon>
        <taxon>Crustacea</taxon>
        <taxon>Branchiopoda</taxon>
        <taxon>Anostraca</taxon>
        <taxon>Artemiidae</taxon>
        <taxon>Artemia</taxon>
    </lineage>
</organism>
<feature type="non-terminal residue" evidence="2">
    <location>
        <position position="50"/>
    </location>
</feature>
<accession>A0AA88LM82</accession>
<evidence type="ECO:0000313" key="2">
    <source>
        <dbReference type="EMBL" id="KAK2727530.1"/>
    </source>
</evidence>
<evidence type="ECO:0000256" key="1">
    <source>
        <dbReference type="SAM" id="MobiDB-lite"/>
    </source>
</evidence>
<reference evidence="2" key="1">
    <citation type="submission" date="2023-07" db="EMBL/GenBank/DDBJ databases">
        <title>Chromosome-level genome assembly of Artemia franciscana.</title>
        <authorList>
            <person name="Jo E."/>
        </authorList>
    </citation>
    <scope>NUCLEOTIDE SEQUENCE</scope>
    <source>
        <tissue evidence="2">Whole body</tissue>
    </source>
</reference>
<feature type="region of interest" description="Disordered" evidence="1">
    <location>
        <begin position="27"/>
        <end position="50"/>
    </location>
</feature>
<evidence type="ECO:0000313" key="3">
    <source>
        <dbReference type="Proteomes" id="UP001187531"/>
    </source>
</evidence>
<protein>
    <submittedName>
        <fullName evidence="2">Uncharacterized protein</fullName>
    </submittedName>
</protein>
<dbReference type="EMBL" id="JAVRJZ010000001">
    <property type="protein sequence ID" value="KAK2727530.1"/>
    <property type="molecule type" value="Genomic_DNA"/>
</dbReference>
<name>A0AA88LM82_ARTSF</name>
<gene>
    <name evidence="2" type="ORF">QYM36_008124</name>
</gene>
<feature type="compositionally biased region" description="Acidic residues" evidence="1">
    <location>
        <begin position="39"/>
        <end position="50"/>
    </location>
</feature>
<feature type="non-terminal residue" evidence="2">
    <location>
        <position position="1"/>
    </location>
</feature>
<comment type="caution">
    <text evidence="2">The sequence shown here is derived from an EMBL/GenBank/DDBJ whole genome shotgun (WGS) entry which is preliminary data.</text>
</comment>
<dbReference type="AlphaFoldDB" id="A0AA88LM82"/>